<feature type="compositionally biased region" description="Low complexity" evidence="1">
    <location>
        <begin position="505"/>
        <end position="515"/>
    </location>
</feature>
<sequence length="515" mass="56165">MLPSLEVGHLPSSSSFYAAIVQPLGLRYLSTEDGPLPSINYGTSLREPPVFRIRQVAASSEQPLRLSRITLSAPSADSADDAFAFAARANPDTREPSLRHPFEARAGPSARRSVGPGGETRVKITDFDGNTMEIVYRPPVNYPSHYAGSTLRATNSTKEEASRILHWNYDVASSVGPDSALSDAPRSGSRRVRASYPEDEPYPALRRSFTADSPVYESSASPRENSHGLSAGAVVGTLLGAAAGAAFTYGMVRNARSRGPRQEFDVPSFSRHATFPDQYPERKGQFVEAERVANGTREYASRVEYRAPPEFITRYSQAGRPSKDGVADYMYDDTRSRHSSLRSRTYLRPRSEATTNRQPLILAETEHRSYLSSSRSSKHHPPIVQRSYTYDTPERESYVSARSHRSSSTIHAPPPAEPAPVTSSHNVTRSRSRTAGSRATTTTFLVGGDQPTPQAFGRAGSYLSPRHYPLPPSGVGSSNARYDDGEDGDDDTGSVGPDDSISCVGSSRRSGRSYY</sequence>
<keyword evidence="3" id="KW-1185">Reference proteome</keyword>
<dbReference type="RefSeq" id="XP_060295179.1">
    <property type="nucleotide sequence ID" value="XM_060438206.1"/>
</dbReference>
<accession>A0AA40DUH0</accession>
<dbReference type="PANTHER" id="PTHR35006">
    <property type="entry name" value="GLYOXALASE FAMILY PROTEIN (AFU_ORTHOLOGUE AFUA_5G14830)"/>
    <property type="match status" value="1"/>
</dbReference>
<evidence type="ECO:0000256" key="1">
    <source>
        <dbReference type="SAM" id="MobiDB-lite"/>
    </source>
</evidence>
<feature type="region of interest" description="Disordered" evidence="1">
    <location>
        <begin position="90"/>
        <end position="120"/>
    </location>
</feature>
<protein>
    <submittedName>
        <fullName evidence="2">Uncharacterized protein</fullName>
    </submittedName>
</protein>
<feature type="compositionally biased region" description="Basic and acidic residues" evidence="1">
    <location>
        <begin position="91"/>
        <end position="103"/>
    </location>
</feature>
<evidence type="ECO:0000313" key="3">
    <source>
        <dbReference type="Proteomes" id="UP001172101"/>
    </source>
</evidence>
<dbReference type="EMBL" id="JAUIRO010000005">
    <property type="protein sequence ID" value="KAK0713857.1"/>
    <property type="molecule type" value="Genomic_DNA"/>
</dbReference>
<dbReference type="GeneID" id="85321476"/>
<name>A0AA40DUH0_9PEZI</name>
<gene>
    <name evidence="2" type="ORF">B0T26DRAFT_650715</name>
</gene>
<reference evidence="2" key="1">
    <citation type="submission" date="2023-06" db="EMBL/GenBank/DDBJ databases">
        <title>Genome-scale phylogeny and comparative genomics of the fungal order Sordariales.</title>
        <authorList>
            <consortium name="Lawrence Berkeley National Laboratory"/>
            <person name="Hensen N."/>
            <person name="Bonometti L."/>
            <person name="Westerberg I."/>
            <person name="Brannstrom I.O."/>
            <person name="Guillou S."/>
            <person name="Cros-Aarteil S."/>
            <person name="Calhoun S."/>
            <person name="Haridas S."/>
            <person name="Kuo A."/>
            <person name="Mondo S."/>
            <person name="Pangilinan J."/>
            <person name="Riley R."/>
            <person name="LaButti K."/>
            <person name="Andreopoulos B."/>
            <person name="Lipzen A."/>
            <person name="Chen C."/>
            <person name="Yanf M."/>
            <person name="Daum C."/>
            <person name="Ng V."/>
            <person name="Clum A."/>
            <person name="Steindorff A."/>
            <person name="Ohm R."/>
            <person name="Martin F."/>
            <person name="Silar P."/>
            <person name="Natvig D."/>
            <person name="Lalanne C."/>
            <person name="Gautier V."/>
            <person name="Ament-velasquez S.L."/>
            <person name="Kruys A."/>
            <person name="Hutchinson M.I."/>
            <person name="Powell A.J."/>
            <person name="Barry K."/>
            <person name="Miller A.N."/>
            <person name="Grigoriev I.V."/>
            <person name="Debuchy R."/>
            <person name="Gladieux P."/>
            <person name="Thoren M.H."/>
            <person name="Johannesson H."/>
        </authorList>
    </citation>
    <scope>NUCLEOTIDE SEQUENCE</scope>
    <source>
        <strain evidence="2">SMH2392-1A</strain>
    </source>
</reference>
<dbReference type="InterPro" id="IPR029068">
    <property type="entry name" value="Glyas_Bleomycin-R_OHBP_Dase"/>
</dbReference>
<feature type="region of interest" description="Disordered" evidence="1">
    <location>
        <begin position="176"/>
        <end position="227"/>
    </location>
</feature>
<dbReference type="PANTHER" id="PTHR35006:SF3">
    <property type="entry name" value="GLYOXALASE FAMILY PROTEIN (AFU_ORTHOLOGUE AFUA_3G06020)"/>
    <property type="match status" value="1"/>
</dbReference>
<feature type="compositionally biased region" description="Low complexity" evidence="1">
    <location>
        <begin position="433"/>
        <end position="443"/>
    </location>
</feature>
<organism evidence="2 3">
    <name type="scientific">Lasiosphaeria miniovina</name>
    <dbReference type="NCBI Taxonomy" id="1954250"/>
    <lineage>
        <taxon>Eukaryota</taxon>
        <taxon>Fungi</taxon>
        <taxon>Dikarya</taxon>
        <taxon>Ascomycota</taxon>
        <taxon>Pezizomycotina</taxon>
        <taxon>Sordariomycetes</taxon>
        <taxon>Sordariomycetidae</taxon>
        <taxon>Sordariales</taxon>
        <taxon>Lasiosphaeriaceae</taxon>
        <taxon>Lasiosphaeria</taxon>
    </lineage>
</organism>
<evidence type="ECO:0000313" key="2">
    <source>
        <dbReference type="EMBL" id="KAK0713857.1"/>
    </source>
</evidence>
<feature type="region of interest" description="Disordered" evidence="1">
    <location>
        <begin position="367"/>
        <end position="515"/>
    </location>
</feature>
<dbReference type="Proteomes" id="UP001172101">
    <property type="component" value="Unassembled WGS sequence"/>
</dbReference>
<proteinExistence type="predicted"/>
<dbReference type="Gene3D" id="3.10.180.10">
    <property type="entry name" value="2,3-Dihydroxybiphenyl 1,2-Dioxygenase, domain 1"/>
    <property type="match status" value="1"/>
</dbReference>
<dbReference type="AlphaFoldDB" id="A0AA40DUH0"/>
<comment type="caution">
    <text evidence="2">The sequence shown here is derived from an EMBL/GenBank/DDBJ whole genome shotgun (WGS) entry which is preliminary data.</text>
</comment>